<evidence type="ECO:0000256" key="3">
    <source>
        <dbReference type="ARBA" id="ARBA00022475"/>
    </source>
</evidence>
<dbReference type="AlphaFoldDB" id="A0A101A086"/>
<feature type="transmembrane region" description="Helical" evidence="8">
    <location>
        <begin position="834"/>
        <end position="854"/>
    </location>
</feature>
<feature type="domain" description="Membrane transport protein MMPL" evidence="9">
    <location>
        <begin position="614"/>
        <end position="954"/>
    </location>
</feature>
<feature type="transmembrane region" description="Helical" evidence="8">
    <location>
        <begin position="909"/>
        <end position="937"/>
    </location>
</feature>
<evidence type="ECO:0000256" key="1">
    <source>
        <dbReference type="ARBA" id="ARBA00004651"/>
    </source>
</evidence>
<dbReference type="SUPFAM" id="SSF82866">
    <property type="entry name" value="Multidrug efflux transporter AcrB transmembrane domain"/>
    <property type="match status" value="2"/>
</dbReference>
<dbReference type="Gene3D" id="1.20.1640.10">
    <property type="entry name" value="Multidrug efflux transporter AcrB transmembrane domain"/>
    <property type="match status" value="2"/>
</dbReference>
<name>A0A101A086_9MYCO</name>
<evidence type="ECO:0000256" key="6">
    <source>
        <dbReference type="ARBA" id="ARBA00023136"/>
    </source>
</evidence>
<feature type="transmembrane region" description="Helical" evidence="8">
    <location>
        <begin position="211"/>
        <end position="240"/>
    </location>
</feature>
<feature type="transmembrane region" description="Helical" evidence="8">
    <location>
        <begin position="26"/>
        <end position="49"/>
    </location>
</feature>
<feature type="domain" description="Membrane transport protein MMPL" evidence="9">
    <location>
        <begin position="62"/>
        <end position="391"/>
    </location>
</feature>
<protein>
    <recommendedName>
        <fullName evidence="9">Membrane transport protein MMPL domain-containing protein</fullName>
    </recommendedName>
</protein>
<dbReference type="InterPro" id="IPR004869">
    <property type="entry name" value="MMPL_dom"/>
</dbReference>
<keyword evidence="5 8" id="KW-1133">Transmembrane helix</keyword>
<comment type="similarity">
    <text evidence="2">Belongs to the resistance-nodulation-cell division (RND) (TC 2.A.6) family. MmpL subfamily.</text>
</comment>
<sequence>MSAPVDDAPTNPNPIARPKRPWLPRLIRMFALPIIVGWVAIIGFLNTAVPQLEVVGKQRAVSMSPQDAPSMIAMKRVGTTFEEYDTSSSVMVVLEGEKKLGVEALEFYEQMVRDLRADTAHVQYVQDLWSDSFTAAGAQSVDGKAAYTQVYIAGDQGERLANESVRAVRDIVAKHPTPPGVGVYVTGAAATTTDQNAVGDKSMRTIEMLTFGVIVVMLLVIYRSVATTLVLLGMLAMGLLGNRGLISFLGYHNVFGLTTFATNLVVTLTIATAVDYGIFLVGRYQEARRSGEDRESAYYTMFHGTAHVVAASGLTIAGATFCLNFTRLPYFQSMGYPMAAAMVFGIVVALTFGPALISVVSRFGRVLEPKGKSSTRAWRRIGTSTVRWPGAFVVVAVAACLVGLLALPSYHTSYNDRLYLPDDISANVGYAAATRHFSEARMNPDVLMVETDRDLRNPAGFLMIDKIAKALADVEGIAQVQAITRPDGKPIEHTTIPYMIGQQGVGQLMSNDYQQGVIDNIMAQADEMAHTIESMEKMNSITRELSVVSRSMADKMTDTSLTVQEVRDNIANFDDFFRPVRNYFYWEPHCFNIPVCWSLRSIFNSLDGISTMSDDFQAMVPDINRMADLTLEMTAVMPGMIQSMKNQRQMMLNQYQVQKAQQDQTMEQQEDSAAMGEAFDEALNDDSFYVPPEAFTNADFIRGMDLMMSPDGHAVRFTIIHQGDPLTEDGISRIEPLKKAAAAAIKGTPLEGSWVYVGGAAAMFDDMQQGADYDLLIAVTAALLLILVIMMVITRALVAALVIVGTVALSLGTAFGMSVVLWQHIIGIPLHWMVLPMAIIVLVAVGADYNLLLVSRMKEEVHAGLRTGTIRAMAGSGPVVTAAGLVFAFTMATMAVSDLIVIGQVGTTIALGLMFDTFVIRGLMTPSVATLLGRWFWWPLPVRQRPRPAPWPQPIQRDPAGHGGPFADAH</sequence>
<evidence type="ECO:0000256" key="5">
    <source>
        <dbReference type="ARBA" id="ARBA00022989"/>
    </source>
</evidence>
<dbReference type="Proteomes" id="UP000053707">
    <property type="component" value="Unassembled WGS sequence"/>
</dbReference>
<organism evidence="10 11">
    <name type="scientific">Mycobacterium lehmannii</name>
    <dbReference type="NCBI Taxonomy" id="2048550"/>
    <lineage>
        <taxon>Bacteria</taxon>
        <taxon>Bacillati</taxon>
        <taxon>Actinomycetota</taxon>
        <taxon>Actinomycetes</taxon>
        <taxon>Mycobacteriales</taxon>
        <taxon>Mycobacteriaceae</taxon>
        <taxon>Mycobacterium</taxon>
    </lineage>
</organism>
<keyword evidence="3" id="KW-1003">Cell membrane</keyword>
<keyword evidence="4 8" id="KW-0812">Transmembrane</keyword>
<comment type="caution">
    <text evidence="10">The sequence shown here is derived from an EMBL/GenBank/DDBJ whole genome shotgun (WGS) entry which is preliminary data.</text>
</comment>
<feature type="transmembrane region" description="Helical" evidence="8">
    <location>
        <begin position="338"/>
        <end position="364"/>
    </location>
</feature>
<dbReference type="NCBIfam" id="TIGR00833">
    <property type="entry name" value="actII"/>
    <property type="match status" value="1"/>
</dbReference>
<evidence type="ECO:0000313" key="10">
    <source>
        <dbReference type="EMBL" id="KUI07719.1"/>
    </source>
</evidence>
<dbReference type="InterPro" id="IPR004707">
    <property type="entry name" value="MmpL_fam"/>
</dbReference>
<keyword evidence="11" id="KW-1185">Reference proteome</keyword>
<feature type="transmembrane region" description="Helical" evidence="8">
    <location>
        <begin position="775"/>
        <end position="793"/>
    </location>
</feature>
<dbReference type="EMBL" id="LQIR01000067">
    <property type="protein sequence ID" value="KUI07719.1"/>
    <property type="molecule type" value="Genomic_DNA"/>
</dbReference>
<feature type="transmembrane region" description="Helical" evidence="8">
    <location>
        <begin position="875"/>
        <end position="897"/>
    </location>
</feature>
<dbReference type="PANTHER" id="PTHR33406">
    <property type="entry name" value="MEMBRANE PROTEIN MJ1562-RELATED"/>
    <property type="match status" value="1"/>
</dbReference>
<dbReference type="InterPro" id="IPR050545">
    <property type="entry name" value="Mycobact_MmpL"/>
</dbReference>
<proteinExistence type="inferred from homology"/>
<feature type="transmembrane region" description="Helical" evidence="8">
    <location>
        <begin position="302"/>
        <end position="326"/>
    </location>
</feature>
<dbReference type="GO" id="GO:0005886">
    <property type="term" value="C:plasma membrane"/>
    <property type="evidence" value="ECO:0007669"/>
    <property type="project" value="UniProtKB-SubCell"/>
</dbReference>
<dbReference type="FunFam" id="1.20.1640.10:FF:000018">
    <property type="entry name" value="Transmembrane transport protein MmpL10"/>
    <property type="match status" value="1"/>
</dbReference>
<dbReference type="FunFam" id="1.20.1640.10:FF:000020">
    <property type="entry name" value="Transmembrane transport protein MmpL10"/>
    <property type="match status" value="1"/>
</dbReference>
<dbReference type="PANTHER" id="PTHR33406:SF6">
    <property type="entry name" value="MEMBRANE PROTEIN YDGH-RELATED"/>
    <property type="match status" value="1"/>
</dbReference>
<accession>A0A101A086</accession>
<evidence type="ECO:0000256" key="4">
    <source>
        <dbReference type="ARBA" id="ARBA00022692"/>
    </source>
</evidence>
<feature type="transmembrane region" description="Helical" evidence="8">
    <location>
        <begin position="800"/>
        <end position="822"/>
    </location>
</feature>
<dbReference type="Pfam" id="PF03176">
    <property type="entry name" value="MMPL"/>
    <property type="match status" value="2"/>
</dbReference>
<feature type="transmembrane region" description="Helical" evidence="8">
    <location>
        <begin position="260"/>
        <end position="281"/>
    </location>
</feature>
<gene>
    <name evidence="10" type="ORF">AU192_09575</name>
</gene>
<evidence type="ECO:0000256" key="8">
    <source>
        <dbReference type="SAM" id="Phobius"/>
    </source>
</evidence>
<evidence type="ECO:0000259" key="9">
    <source>
        <dbReference type="Pfam" id="PF03176"/>
    </source>
</evidence>
<dbReference type="RefSeq" id="WP_064399724.1">
    <property type="nucleotide sequence ID" value="NZ_LQIR01000067.1"/>
</dbReference>
<evidence type="ECO:0000256" key="7">
    <source>
        <dbReference type="SAM" id="MobiDB-lite"/>
    </source>
</evidence>
<feature type="region of interest" description="Disordered" evidence="7">
    <location>
        <begin position="949"/>
        <end position="970"/>
    </location>
</feature>
<keyword evidence="6 8" id="KW-0472">Membrane</keyword>
<reference evidence="10 11" key="1">
    <citation type="submission" date="2016-01" db="EMBL/GenBank/DDBJ databases">
        <authorList>
            <consortium name="TB Trials Study Group"/>
            <person name="Sutton G."/>
            <person name="Brinkac L."/>
            <person name="Sanka R."/>
            <person name="Adams M."/>
            <person name="Lau E.L."/>
            <person name="Macaden R."/>
            <person name="Grewal H.M.S."/>
        </authorList>
    </citation>
    <scope>NUCLEOTIDE SEQUENCE [LARGE SCALE GENOMIC DNA]</scope>
    <source>
        <strain evidence="10 11">IS-1744</strain>
    </source>
</reference>
<evidence type="ECO:0000256" key="2">
    <source>
        <dbReference type="ARBA" id="ARBA00010157"/>
    </source>
</evidence>
<comment type="subcellular location">
    <subcellularLocation>
        <location evidence="1">Cell membrane</location>
        <topology evidence="1">Multi-pass membrane protein</topology>
    </subcellularLocation>
</comment>
<feature type="transmembrane region" description="Helical" evidence="8">
    <location>
        <begin position="385"/>
        <end position="407"/>
    </location>
</feature>
<evidence type="ECO:0000313" key="11">
    <source>
        <dbReference type="Proteomes" id="UP000053707"/>
    </source>
</evidence>